<dbReference type="AlphaFoldDB" id="A0A4Q7KWH4"/>
<comment type="caution">
    <text evidence="1">The sequence shown here is derived from an EMBL/GenBank/DDBJ whole genome shotgun (WGS) entry which is preliminary data.</text>
</comment>
<dbReference type="RefSeq" id="WP_130344068.1">
    <property type="nucleotide sequence ID" value="NZ_SGWQ01000003.1"/>
</dbReference>
<keyword evidence="2" id="KW-1185">Reference proteome</keyword>
<protein>
    <submittedName>
        <fullName evidence="1">Uncharacterized protein</fullName>
    </submittedName>
</protein>
<dbReference type="EMBL" id="SGWQ01000003">
    <property type="protein sequence ID" value="RZS41114.1"/>
    <property type="molecule type" value="Genomic_DNA"/>
</dbReference>
<evidence type="ECO:0000313" key="2">
    <source>
        <dbReference type="Proteomes" id="UP000294257"/>
    </source>
</evidence>
<dbReference type="OrthoDB" id="3805675at2"/>
<proteinExistence type="predicted"/>
<gene>
    <name evidence="1" type="ORF">EV193_103433</name>
</gene>
<evidence type="ECO:0000313" key="1">
    <source>
        <dbReference type="EMBL" id="RZS41114.1"/>
    </source>
</evidence>
<name>A0A4Q7KWH4_9PSEU</name>
<accession>A0A4Q7KWH4</accession>
<reference evidence="1 2" key="1">
    <citation type="submission" date="2019-02" db="EMBL/GenBank/DDBJ databases">
        <title>Genomic Encyclopedia of Type Strains, Phase IV (KMG-IV): sequencing the most valuable type-strain genomes for metagenomic binning, comparative biology and taxonomic classification.</title>
        <authorList>
            <person name="Goeker M."/>
        </authorList>
    </citation>
    <scope>NUCLEOTIDE SEQUENCE [LARGE SCALE GENOMIC DNA]</scope>
    <source>
        <strain evidence="1 2">DSM 101727</strain>
    </source>
</reference>
<dbReference type="Proteomes" id="UP000294257">
    <property type="component" value="Unassembled WGS sequence"/>
</dbReference>
<organism evidence="1 2">
    <name type="scientific">Herbihabitans rhizosphaerae</name>
    <dbReference type="NCBI Taxonomy" id="1872711"/>
    <lineage>
        <taxon>Bacteria</taxon>
        <taxon>Bacillati</taxon>
        <taxon>Actinomycetota</taxon>
        <taxon>Actinomycetes</taxon>
        <taxon>Pseudonocardiales</taxon>
        <taxon>Pseudonocardiaceae</taxon>
        <taxon>Herbihabitans</taxon>
    </lineage>
</organism>
<sequence length="312" mass="34626">MNGRQALAEELARLRKRRGVHGYDLPSVVGPALRTCCGITETDDQAVIRAKLAGRLSTLADGLPEDLRLAALAALALHPDARHPVLRHRLEWLAERIGKDERTARRRADEALDRLADLATTPRTPADGDWYVARFDALVRIDRAGWLVRERRGIVATRDGLDRIVASISLPPPTGPAAAAEPNVRLTHGGHIARRERPSGNHFRFLIDLPAALRTGDGHEYGLEVRVPPGRRMRPHYAFTPRRPCQAFDLRIRFDPARPPRALWRLDGAHIRVLDDGAPSGEPLHSDADGEVTARFADLVPGNCYGIQWTPR</sequence>